<gene>
    <name evidence="2" type="ORF">CDAR_617571</name>
</gene>
<feature type="compositionally biased region" description="Basic and acidic residues" evidence="1">
    <location>
        <begin position="1"/>
        <end position="11"/>
    </location>
</feature>
<keyword evidence="3" id="KW-1185">Reference proteome</keyword>
<evidence type="ECO:0000313" key="2">
    <source>
        <dbReference type="EMBL" id="GIY72674.1"/>
    </source>
</evidence>
<reference evidence="2 3" key="1">
    <citation type="submission" date="2021-06" db="EMBL/GenBank/DDBJ databases">
        <title>Caerostris darwini draft genome.</title>
        <authorList>
            <person name="Kono N."/>
            <person name="Arakawa K."/>
        </authorList>
    </citation>
    <scope>NUCLEOTIDE SEQUENCE [LARGE SCALE GENOMIC DNA]</scope>
</reference>
<evidence type="ECO:0000256" key="1">
    <source>
        <dbReference type="SAM" id="MobiDB-lite"/>
    </source>
</evidence>
<accession>A0AAV4VSC8</accession>
<feature type="compositionally biased region" description="Basic residues" evidence="1">
    <location>
        <begin position="12"/>
        <end position="26"/>
    </location>
</feature>
<dbReference type="EMBL" id="BPLQ01013511">
    <property type="protein sequence ID" value="GIY72674.1"/>
    <property type="molecule type" value="Genomic_DNA"/>
</dbReference>
<sequence length="111" mass="12474">MIQKEEKDLTKKKGKKKKKSRGKKNAGKQEVRGRETSRKKAKENQLSKKKKSFQIRKSAETNGVSIYSVFDEVEYYLAKRGLPPPTISFVGGCAKEGEGHFSTCCARCTLS</sequence>
<evidence type="ECO:0000313" key="3">
    <source>
        <dbReference type="Proteomes" id="UP001054837"/>
    </source>
</evidence>
<organism evidence="2 3">
    <name type="scientific">Caerostris darwini</name>
    <dbReference type="NCBI Taxonomy" id="1538125"/>
    <lineage>
        <taxon>Eukaryota</taxon>
        <taxon>Metazoa</taxon>
        <taxon>Ecdysozoa</taxon>
        <taxon>Arthropoda</taxon>
        <taxon>Chelicerata</taxon>
        <taxon>Arachnida</taxon>
        <taxon>Araneae</taxon>
        <taxon>Araneomorphae</taxon>
        <taxon>Entelegynae</taxon>
        <taxon>Araneoidea</taxon>
        <taxon>Araneidae</taxon>
        <taxon>Caerostris</taxon>
    </lineage>
</organism>
<feature type="region of interest" description="Disordered" evidence="1">
    <location>
        <begin position="1"/>
        <end position="55"/>
    </location>
</feature>
<comment type="caution">
    <text evidence="2">The sequence shown here is derived from an EMBL/GenBank/DDBJ whole genome shotgun (WGS) entry which is preliminary data.</text>
</comment>
<feature type="compositionally biased region" description="Basic and acidic residues" evidence="1">
    <location>
        <begin position="27"/>
        <end position="46"/>
    </location>
</feature>
<name>A0AAV4VSC8_9ARAC</name>
<protein>
    <submittedName>
        <fullName evidence="2">Uncharacterized protein</fullName>
    </submittedName>
</protein>
<dbReference type="Proteomes" id="UP001054837">
    <property type="component" value="Unassembled WGS sequence"/>
</dbReference>
<proteinExistence type="predicted"/>
<dbReference type="AlphaFoldDB" id="A0AAV4VSC8"/>